<keyword evidence="2" id="KW-0472">Membrane</keyword>
<evidence type="ECO:0000256" key="2">
    <source>
        <dbReference type="SAM" id="Phobius"/>
    </source>
</evidence>
<organism evidence="3 4">
    <name type="scientific">Hohenbuehelia grisea</name>
    <dbReference type="NCBI Taxonomy" id="104357"/>
    <lineage>
        <taxon>Eukaryota</taxon>
        <taxon>Fungi</taxon>
        <taxon>Dikarya</taxon>
        <taxon>Basidiomycota</taxon>
        <taxon>Agaricomycotina</taxon>
        <taxon>Agaricomycetes</taxon>
        <taxon>Agaricomycetidae</taxon>
        <taxon>Agaricales</taxon>
        <taxon>Pleurotineae</taxon>
        <taxon>Pleurotaceae</taxon>
        <taxon>Hohenbuehelia</taxon>
    </lineage>
</organism>
<sequence>MLAEGQLGDAGREQVTHAMICLAAFGIGAALAEWAFGIRNQLACSGQTNSPPNLAAERWLRKFQAAKYAELKRWLFKEAMVRTQGNHPVVIVVDSSDDDSDDGVDYDGMLPPRKATSTQEPFKFPDDE</sequence>
<accession>A0ABR3JNG2</accession>
<name>A0ABR3JNG2_9AGAR</name>
<reference evidence="4" key="1">
    <citation type="submission" date="2024-06" db="EMBL/GenBank/DDBJ databases">
        <title>Multi-omics analyses provide insights into the biosynthesis of the anticancer antibiotic pleurotin in Hohenbuehelia grisea.</title>
        <authorList>
            <person name="Weaver J.A."/>
            <person name="Alberti F."/>
        </authorList>
    </citation>
    <scope>NUCLEOTIDE SEQUENCE [LARGE SCALE GENOMIC DNA]</scope>
    <source>
        <strain evidence="4">T-177</strain>
    </source>
</reference>
<evidence type="ECO:0000313" key="4">
    <source>
        <dbReference type="Proteomes" id="UP001556367"/>
    </source>
</evidence>
<proteinExistence type="predicted"/>
<feature type="region of interest" description="Disordered" evidence="1">
    <location>
        <begin position="92"/>
        <end position="128"/>
    </location>
</feature>
<evidence type="ECO:0000256" key="1">
    <source>
        <dbReference type="SAM" id="MobiDB-lite"/>
    </source>
</evidence>
<keyword evidence="2" id="KW-1133">Transmembrane helix</keyword>
<comment type="caution">
    <text evidence="3">The sequence shown here is derived from an EMBL/GenBank/DDBJ whole genome shotgun (WGS) entry which is preliminary data.</text>
</comment>
<dbReference type="EMBL" id="JASNQZ010000006">
    <property type="protein sequence ID" value="KAL0956867.1"/>
    <property type="molecule type" value="Genomic_DNA"/>
</dbReference>
<keyword evidence="2" id="KW-0812">Transmembrane</keyword>
<feature type="transmembrane region" description="Helical" evidence="2">
    <location>
        <begin position="15"/>
        <end position="36"/>
    </location>
</feature>
<protein>
    <submittedName>
        <fullName evidence="3">Uncharacterized protein</fullName>
    </submittedName>
</protein>
<keyword evidence="4" id="KW-1185">Reference proteome</keyword>
<gene>
    <name evidence="3" type="ORF">HGRIS_002975</name>
</gene>
<dbReference type="Proteomes" id="UP001556367">
    <property type="component" value="Unassembled WGS sequence"/>
</dbReference>
<feature type="compositionally biased region" description="Acidic residues" evidence="1">
    <location>
        <begin position="95"/>
        <end position="105"/>
    </location>
</feature>
<evidence type="ECO:0000313" key="3">
    <source>
        <dbReference type="EMBL" id="KAL0956867.1"/>
    </source>
</evidence>